<keyword evidence="2" id="KW-0472">Membrane</keyword>
<name>A0A060Z491_ONCMY</name>
<reference evidence="4" key="2">
    <citation type="submission" date="2014-03" db="EMBL/GenBank/DDBJ databases">
        <authorList>
            <person name="Genoscope - CEA"/>
        </authorList>
    </citation>
    <scope>NUCLEOTIDE SEQUENCE</scope>
</reference>
<feature type="region of interest" description="Disordered" evidence="1">
    <location>
        <begin position="66"/>
        <end position="219"/>
    </location>
</feature>
<dbReference type="InterPro" id="IPR056719">
    <property type="entry name" value="DUF7817"/>
</dbReference>
<evidence type="ECO:0000313" key="5">
    <source>
        <dbReference type="Proteomes" id="UP000193380"/>
    </source>
</evidence>
<feature type="compositionally biased region" description="Basic and acidic residues" evidence="1">
    <location>
        <begin position="155"/>
        <end position="165"/>
    </location>
</feature>
<feature type="compositionally biased region" description="Basic and acidic residues" evidence="1">
    <location>
        <begin position="329"/>
        <end position="350"/>
    </location>
</feature>
<feature type="compositionally biased region" description="Basic and acidic residues" evidence="1">
    <location>
        <begin position="78"/>
        <end position="88"/>
    </location>
</feature>
<dbReference type="InterPro" id="IPR052772">
    <property type="entry name" value="Endo/PolyKinase_Domain-Protein"/>
</dbReference>
<dbReference type="GO" id="GO:0005634">
    <property type="term" value="C:nucleus"/>
    <property type="evidence" value="ECO:0007669"/>
    <property type="project" value="TreeGrafter"/>
</dbReference>
<protein>
    <recommendedName>
        <fullName evidence="3">DUF7817 domain-containing protein</fullName>
    </recommendedName>
</protein>
<dbReference type="Pfam" id="PF25125">
    <property type="entry name" value="DUF7817"/>
    <property type="match status" value="1"/>
</dbReference>
<dbReference type="AlphaFoldDB" id="A0A060Z491"/>
<feature type="compositionally biased region" description="Polar residues" evidence="1">
    <location>
        <begin position="200"/>
        <end position="216"/>
    </location>
</feature>
<proteinExistence type="predicted"/>
<feature type="region of interest" description="Disordered" evidence="1">
    <location>
        <begin position="237"/>
        <end position="575"/>
    </location>
</feature>
<feature type="transmembrane region" description="Helical" evidence="2">
    <location>
        <begin position="747"/>
        <end position="769"/>
    </location>
</feature>
<dbReference type="GO" id="GO:0004519">
    <property type="term" value="F:endonuclease activity"/>
    <property type="evidence" value="ECO:0007669"/>
    <property type="project" value="TreeGrafter"/>
</dbReference>
<accession>A0A060Z491</accession>
<feature type="compositionally biased region" description="Basic and acidic residues" evidence="1">
    <location>
        <begin position="440"/>
        <end position="450"/>
    </location>
</feature>
<evidence type="ECO:0000256" key="1">
    <source>
        <dbReference type="SAM" id="MobiDB-lite"/>
    </source>
</evidence>
<feature type="compositionally biased region" description="Low complexity" evidence="1">
    <location>
        <begin position="492"/>
        <end position="556"/>
    </location>
</feature>
<feature type="compositionally biased region" description="Basic and acidic residues" evidence="1">
    <location>
        <begin position="473"/>
        <end position="491"/>
    </location>
</feature>
<gene>
    <name evidence="4" type="ORF">GSONMT00032087001</name>
</gene>
<sequence length="770" mass="86314">MQGWEMKPYVTMALRHNYKVLFREPSTWWKNKPRELERRTRHSVKAEKIRWMMENYDRHVTIHSIMGSSHPKLPPHYDPTRPPHHDAKLPPQQDPTRPPQHDAKLPPQQDPSPPHQEAKLHPQQDPSPPHQEAKLPPQQDPSPPHQEASPSQPKSSDKARRDLLGEQRLVQGSERSCPQLSSSLPDVSSVGRSGRARTPGHSSAHGSTESLSLSEQASEKCAILDNSKILDEEDILDLGTVVSEPEAPWQPDDEGNRGEEEGETGIPHCLVESVFSADLHGDDERPVAFSESIGQRVRKERRSRTRKTDSDRLEPASQSVSEGDEEREDGGGKDGGERVRDGGERVRPELLEFVGDWPSEEVLEQRRGGGRNGRHPGREEEGGGEGEEADPRGSQSEGHPGRGPHVTEFQKLLELLQTGVDSFPLPTCPSPVPSLSSDRSLGEGGERDPDSDLDPDLDPNSDLAPNLDSDLDPNLHSDLDPNLHSDLDPNLHSDLNPNLDPDLNPNLNPNLDSDLNPNLKPDLNPDLNPNLNLNPNFKPNLQPDLYPNLNPDLNPNPHRPSPPPSLADTDRSSQTDPQDFAFLWRLDHNQRDNPTEAAGYHFPPNNTLAILHGNPSRFLPEVSAAVSAGVAVHPSGQRVVPYRVTHEKGSQVEERELEEGRTRQQNLVILRRHFKLVNRHTLEDLYDACQQVGMFVVYYYCCCCYYYCYCCLLCGVVYCLLLFIVCCCWCCYCCLLCVVVVVYCVLLFIVCCWWFYCVLLLLLIVCCCIG</sequence>
<reference evidence="4" key="1">
    <citation type="journal article" date="2014" name="Nat. Commun.">
        <title>The rainbow trout genome provides novel insights into evolution after whole-genome duplication in vertebrates.</title>
        <authorList>
            <person name="Berthelot C."/>
            <person name="Brunet F."/>
            <person name="Chalopin D."/>
            <person name="Juanchich A."/>
            <person name="Bernard M."/>
            <person name="Noel B."/>
            <person name="Bento P."/>
            <person name="Da Silva C."/>
            <person name="Labadie K."/>
            <person name="Alberti A."/>
            <person name="Aury J.M."/>
            <person name="Louis A."/>
            <person name="Dehais P."/>
            <person name="Bardou P."/>
            <person name="Montfort J."/>
            <person name="Klopp C."/>
            <person name="Cabau C."/>
            <person name="Gaspin C."/>
            <person name="Thorgaard G.H."/>
            <person name="Boussaha M."/>
            <person name="Quillet E."/>
            <person name="Guyomard R."/>
            <person name="Galiana D."/>
            <person name="Bobe J."/>
            <person name="Volff J.N."/>
            <person name="Genet C."/>
            <person name="Wincker P."/>
            <person name="Jaillon O."/>
            <person name="Roest Crollius H."/>
            <person name="Guiguen Y."/>
        </authorList>
    </citation>
    <scope>NUCLEOTIDE SEQUENCE [LARGE SCALE GENOMIC DNA]</scope>
</reference>
<dbReference type="EMBL" id="FR924176">
    <property type="protein sequence ID" value="CDQ96115.1"/>
    <property type="molecule type" value="Genomic_DNA"/>
</dbReference>
<dbReference type="PANTHER" id="PTHR46535:SF1">
    <property type="entry name" value="NEDD4-BINDING PROTEIN 2"/>
    <property type="match status" value="1"/>
</dbReference>
<keyword evidence="2" id="KW-0812">Transmembrane</keyword>
<feature type="compositionally biased region" description="Polar residues" evidence="1">
    <location>
        <begin position="173"/>
        <end position="186"/>
    </location>
</feature>
<evidence type="ECO:0000256" key="2">
    <source>
        <dbReference type="SAM" id="Phobius"/>
    </source>
</evidence>
<evidence type="ECO:0000313" key="4">
    <source>
        <dbReference type="EMBL" id="CDQ96115.1"/>
    </source>
</evidence>
<dbReference type="PANTHER" id="PTHR46535">
    <property type="entry name" value="NEDD4-BINDING PROTEIN 2"/>
    <property type="match status" value="1"/>
</dbReference>
<dbReference type="PaxDb" id="8022-A0A060Z491"/>
<dbReference type="STRING" id="8022.A0A060Z491"/>
<feature type="transmembrane region" description="Helical" evidence="2">
    <location>
        <begin position="716"/>
        <end position="741"/>
    </location>
</feature>
<feature type="transmembrane region" description="Helical" evidence="2">
    <location>
        <begin position="692"/>
        <end position="709"/>
    </location>
</feature>
<evidence type="ECO:0000259" key="3">
    <source>
        <dbReference type="Pfam" id="PF25125"/>
    </source>
</evidence>
<dbReference type="Proteomes" id="UP000193380">
    <property type="component" value="Unassembled WGS sequence"/>
</dbReference>
<feature type="compositionally biased region" description="Basic residues" evidence="1">
    <location>
        <begin position="296"/>
        <end position="305"/>
    </location>
</feature>
<organism evidence="4 5">
    <name type="scientific">Oncorhynchus mykiss</name>
    <name type="common">Rainbow trout</name>
    <name type="synonym">Salmo gairdneri</name>
    <dbReference type="NCBI Taxonomy" id="8022"/>
    <lineage>
        <taxon>Eukaryota</taxon>
        <taxon>Metazoa</taxon>
        <taxon>Chordata</taxon>
        <taxon>Craniata</taxon>
        <taxon>Vertebrata</taxon>
        <taxon>Euteleostomi</taxon>
        <taxon>Actinopterygii</taxon>
        <taxon>Neopterygii</taxon>
        <taxon>Teleostei</taxon>
        <taxon>Protacanthopterygii</taxon>
        <taxon>Salmoniformes</taxon>
        <taxon>Salmonidae</taxon>
        <taxon>Salmoninae</taxon>
        <taxon>Oncorhynchus</taxon>
    </lineage>
</organism>
<keyword evidence="2" id="KW-1133">Transmembrane helix</keyword>
<feature type="domain" description="DUF7817" evidence="3">
    <location>
        <begin position="571"/>
        <end position="590"/>
    </location>
</feature>